<gene>
    <name evidence="4" type="ORF">D5F01_LYC14753</name>
</gene>
<protein>
    <submittedName>
        <fullName evidence="4">Lactation elevated protein 1-like protein B</fullName>
    </submittedName>
</protein>
<dbReference type="SUPFAM" id="SSF52540">
    <property type="entry name" value="P-loop containing nucleoside triphosphate hydrolases"/>
    <property type="match status" value="1"/>
</dbReference>
<dbReference type="Gene3D" id="3.40.50.300">
    <property type="entry name" value="P-loop containing nucleotide triphosphate hydrolases"/>
    <property type="match status" value="1"/>
</dbReference>
<name>A0A6G0I6E5_LARCR</name>
<accession>A0A6G0I6E5</accession>
<proteinExistence type="inferred from homology"/>
<evidence type="ECO:0000256" key="2">
    <source>
        <dbReference type="ARBA" id="ARBA00022741"/>
    </source>
</evidence>
<evidence type="ECO:0000256" key="3">
    <source>
        <dbReference type="ARBA" id="ARBA00022840"/>
    </source>
</evidence>
<dbReference type="GO" id="GO:0016887">
    <property type="term" value="F:ATP hydrolysis activity"/>
    <property type="evidence" value="ECO:0007669"/>
    <property type="project" value="InterPro"/>
</dbReference>
<evidence type="ECO:0000256" key="1">
    <source>
        <dbReference type="ARBA" id="ARBA00010322"/>
    </source>
</evidence>
<dbReference type="FunFam" id="3.40.50.300:FF:000735">
    <property type="entry name" value="Lactation elevated 1 (Predicted)"/>
    <property type="match status" value="1"/>
</dbReference>
<dbReference type="PANTHER" id="PTHR12169">
    <property type="entry name" value="ATPASE N2B"/>
    <property type="match status" value="1"/>
</dbReference>
<evidence type="ECO:0000313" key="4">
    <source>
        <dbReference type="EMBL" id="KAE8286802.1"/>
    </source>
</evidence>
<dbReference type="EMBL" id="REGW02000014">
    <property type="protein sequence ID" value="KAE8286802.1"/>
    <property type="molecule type" value="Genomic_DNA"/>
</dbReference>
<dbReference type="Pfam" id="PF03969">
    <property type="entry name" value="AFG1_ATPase"/>
    <property type="match status" value="1"/>
</dbReference>
<keyword evidence="3" id="KW-0067">ATP-binding</keyword>
<keyword evidence="5" id="KW-1185">Reference proteome</keyword>
<dbReference type="NCBIfam" id="NF040713">
    <property type="entry name" value="ZapE"/>
    <property type="match status" value="1"/>
</dbReference>
<dbReference type="PANTHER" id="PTHR12169:SF19">
    <property type="entry name" value="LACTATION ELEVATED PROTEIN 1 HOMOLOG B-RELATED"/>
    <property type="match status" value="1"/>
</dbReference>
<dbReference type="InterPro" id="IPR005654">
    <property type="entry name" value="ATPase_AFG1-like"/>
</dbReference>
<organism evidence="4 5">
    <name type="scientific">Larimichthys crocea</name>
    <name type="common">Large yellow croaker</name>
    <name type="synonym">Pseudosciaena crocea</name>
    <dbReference type="NCBI Taxonomy" id="215358"/>
    <lineage>
        <taxon>Eukaryota</taxon>
        <taxon>Metazoa</taxon>
        <taxon>Chordata</taxon>
        <taxon>Craniata</taxon>
        <taxon>Vertebrata</taxon>
        <taxon>Euteleostomi</taxon>
        <taxon>Actinopterygii</taxon>
        <taxon>Neopterygii</taxon>
        <taxon>Teleostei</taxon>
        <taxon>Neoteleostei</taxon>
        <taxon>Acanthomorphata</taxon>
        <taxon>Eupercaria</taxon>
        <taxon>Sciaenidae</taxon>
        <taxon>Larimichthys</taxon>
    </lineage>
</organism>
<reference evidence="4 5" key="1">
    <citation type="submission" date="2019-07" db="EMBL/GenBank/DDBJ databases">
        <title>Chromosome genome assembly for large yellow croaker.</title>
        <authorList>
            <person name="Xiao S."/>
        </authorList>
    </citation>
    <scope>NUCLEOTIDE SEQUENCE [LARGE SCALE GENOMIC DNA]</scope>
    <source>
        <strain evidence="4">JMULYC20181020</strain>
        <tissue evidence="4">Muscle</tissue>
    </source>
</reference>
<dbReference type="GO" id="GO:0005739">
    <property type="term" value="C:mitochondrion"/>
    <property type="evidence" value="ECO:0007669"/>
    <property type="project" value="TreeGrafter"/>
</dbReference>
<comment type="caution">
    <text evidence="4">The sequence shown here is derived from an EMBL/GenBank/DDBJ whole genome shotgun (WGS) entry which is preliminary data.</text>
</comment>
<dbReference type="GO" id="GO:0005524">
    <property type="term" value="F:ATP binding"/>
    <property type="evidence" value="ECO:0007669"/>
    <property type="project" value="UniProtKB-KW"/>
</dbReference>
<dbReference type="AlphaFoldDB" id="A0A6G0I6E5"/>
<keyword evidence="2" id="KW-0547">Nucleotide-binding</keyword>
<evidence type="ECO:0000313" key="5">
    <source>
        <dbReference type="Proteomes" id="UP000424527"/>
    </source>
</evidence>
<dbReference type="InterPro" id="IPR027417">
    <property type="entry name" value="P-loop_NTPase"/>
</dbReference>
<dbReference type="Proteomes" id="UP000424527">
    <property type="component" value="Unassembled WGS sequence"/>
</dbReference>
<comment type="similarity">
    <text evidence="1">Belongs to the AFG1 ATPase family.</text>
</comment>
<sequence length="421" mass="48166">MAAQAVCTAVRGSVMCLLKDTVLTSKKMHHLSRHLHRKRRNLLLPPPPPPPPPKGFYVYGGVGTGKTMLMDMFYSRVEHTHKKRVHFNSFMLDIHKRIHRRKQSLPKRRLGKMFTYDPISPVAMEISNETCLLCFDEFQVTDIADAMILKQLFEVLFKTGVVVVATSNRAPDDLYKNGLQRDTFLPFIDVLKEYCHPIRLDSGIDYRKLDKAAAGKLYYLTREPGAEAFLDALFEELALRQNDATRVSSRLNFKVSSYRPSVAHSAGQRRDSEKTCGSIADCTFDELCGRALGASDYLEMARLFDTVFIRHVPMLTLTRKDQARRFTTLIDNFYDNKVRVVLLAAAPVDRLFVHTGGEDERDRQLLDELGLSGEAAERLALFTAEEEIFAFQRTVSRLMEMQTESYWIEGDRSHSKKRMNT</sequence>